<evidence type="ECO:0000256" key="3">
    <source>
        <dbReference type="ARBA" id="ARBA00022692"/>
    </source>
</evidence>
<evidence type="ECO:0000256" key="1">
    <source>
        <dbReference type="ARBA" id="ARBA00004651"/>
    </source>
</evidence>
<evidence type="ECO:0000256" key="5">
    <source>
        <dbReference type="ARBA" id="ARBA00023136"/>
    </source>
</evidence>
<comment type="subcellular location">
    <subcellularLocation>
        <location evidence="1">Cell membrane</location>
        <topology evidence="1">Multi-pass membrane protein</topology>
    </subcellularLocation>
</comment>
<feature type="transmembrane region" description="Helical" evidence="6">
    <location>
        <begin position="85"/>
        <end position="104"/>
    </location>
</feature>
<keyword evidence="5 6" id="KW-0472">Membrane</keyword>
<dbReference type="GO" id="GO:0005886">
    <property type="term" value="C:plasma membrane"/>
    <property type="evidence" value="ECO:0007669"/>
    <property type="project" value="UniProtKB-SubCell"/>
</dbReference>
<keyword evidence="2" id="KW-1003">Cell membrane</keyword>
<protein>
    <submittedName>
        <fullName evidence="7">ABC transporter permease</fullName>
    </submittedName>
</protein>
<dbReference type="Pfam" id="PF02653">
    <property type="entry name" value="BPD_transp_2"/>
    <property type="match status" value="1"/>
</dbReference>
<dbReference type="InterPro" id="IPR001851">
    <property type="entry name" value="ABC_transp_permease"/>
</dbReference>
<dbReference type="GO" id="GO:0022857">
    <property type="term" value="F:transmembrane transporter activity"/>
    <property type="evidence" value="ECO:0007669"/>
    <property type="project" value="InterPro"/>
</dbReference>
<evidence type="ECO:0000256" key="6">
    <source>
        <dbReference type="SAM" id="Phobius"/>
    </source>
</evidence>
<keyword evidence="3 6" id="KW-0812">Transmembrane</keyword>
<feature type="transmembrane region" description="Helical" evidence="6">
    <location>
        <begin position="35"/>
        <end position="52"/>
    </location>
</feature>
<name>A0A7V3YI86_9BACT</name>
<accession>A0A7V3YI86</accession>
<feature type="transmembrane region" description="Helical" evidence="6">
    <location>
        <begin position="136"/>
        <end position="158"/>
    </location>
</feature>
<reference evidence="7" key="1">
    <citation type="journal article" date="2020" name="mSystems">
        <title>Genome- and Community-Level Interaction Insights into Carbon Utilization and Element Cycling Functions of Hydrothermarchaeota in Hydrothermal Sediment.</title>
        <authorList>
            <person name="Zhou Z."/>
            <person name="Liu Y."/>
            <person name="Xu W."/>
            <person name="Pan J."/>
            <person name="Luo Z.H."/>
            <person name="Li M."/>
        </authorList>
    </citation>
    <scope>NUCLEOTIDE SEQUENCE [LARGE SCALE GENOMIC DNA]</scope>
    <source>
        <strain evidence="7">SpSt-747</strain>
    </source>
</reference>
<gene>
    <name evidence="7" type="ORF">ENV30_09205</name>
</gene>
<dbReference type="PANTHER" id="PTHR43370:SF2">
    <property type="entry name" value="ABC TRANSPORTER PERMEASE PROTEIN"/>
    <property type="match status" value="1"/>
</dbReference>
<evidence type="ECO:0000256" key="2">
    <source>
        <dbReference type="ARBA" id="ARBA00022475"/>
    </source>
</evidence>
<evidence type="ECO:0000313" key="7">
    <source>
        <dbReference type="EMBL" id="HGI31461.1"/>
    </source>
</evidence>
<dbReference type="CDD" id="cd06580">
    <property type="entry name" value="TM_PBP1_transp_TpRbsC_like"/>
    <property type="match status" value="1"/>
</dbReference>
<proteinExistence type="predicted"/>
<dbReference type="AlphaFoldDB" id="A0A7V3YI86"/>
<organism evidence="7">
    <name type="scientific">Candidatus Caldatribacterium californiense</name>
    <dbReference type="NCBI Taxonomy" id="1454726"/>
    <lineage>
        <taxon>Bacteria</taxon>
        <taxon>Pseudomonadati</taxon>
        <taxon>Atribacterota</taxon>
        <taxon>Atribacteria</taxon>
        <taxon>Atribacterales</taxon>
        <taxon>Candidatus Caldatribacteriaceae</taxon>
        <taxon>Candidatus Caldatribacterium</taxon>
    </lineage>
</organism>
<evidence type="ECO:0000256" key="4">
    <source>
        <dbReference type="ARBA" id="ARBA00022989"/>
    </source>
</evidence>
<sequence length="298" mass="31777">MSGVVGRTLAYSVPLLLSTLGEIYAERSGILNLGVEGLMSLGAFSAFAVTFFSGNPWLGVAVSGVVAGCASLVHAFFSVTLRTNQVVSGLALGMLGMGVSGVLGRDFEGKVLATTLPVFRLPFLSALPGFEKHNVFVYVSLGLAVILWFVLFHTRWGIVIRSVGENPAACDAMGVNVTLVRYACVFFGGVLAGLSGGYLSLGYRPSWSYGMTAGVGWLAIALTIFAFWNPFWGMVGAYLFGILYHFSFRFQAQVSPELLNTLPYLFPLVALSFVSRLAARRKVGPPASLGVPYQRGSS</sequence>
<keyword evidence="4 6" id="KW-1133">Transmembrane helix</keyword>
<dbReference type="EMBL" id="DTFV01000130">
    <property type="protein sequence ID" value="HGI31461.1"/>
    <property type="molecule type" value="Genomic_DNA"/>
</dbReference>
<feature type="transmembrane region" description="Helical" evidence="6">
    <location>
        <begin position="57"/>
        <end position="79"/>
    </location>
</feature>
<feature type="transmembrane region" description="Helical" evidence="6">
    <location>
        <begin position="179"/>
        <end position="201"/>
    </location>
</feature>
<dbReference type="PANTHER" id="PTHR43370">
    <property type="entry name" value="SUGAR ABC TRANSPORTER INTEGRAL MEMBRANE PROTEIN-RELATED"/>
    <property type="match status" value="1"/>
</dbReference>
<comment type="caution">
    <text evidence="7">The sequence shown here is derived from an EMBL/GenBank/DDBJ whole genome shotgun (WGS) entry which is preliminary data.</text>
</comment>